<feature type="transmembrane region" description="Helical" evidence="6">
    <location>
        <begin position="176"/>
        <end position="209"/>
    </location>
</feature>
<reference evidence="7" key="1">
    <citation type="submission" date="2021-01" db="EMBL/GenBank/DDBJ databases">
        <authorList>
            <person name="Li R."/>
            <person name="Bekaert M."/>
        </authorList>
    </citation>
    <scope>NUCLEOTIDE SEQUENCE</scope>
    <source>
        <strain evidence="7">Farmed</strain>
    </source>
</reference>
<dbReference type="PANTHER" id="PTHR21421:SF29">
    <property type="entry name" value="GUSTATORY RECEPTOR 5A FOR TREHALOSE-RELATED"/>
    <property type="match status" value="1"/>
</dbReference>
<dbReference type="GO" id="GO:0050909">
    <property type="term" value="P:sensory perception of taste"/>
    <property type="evidence" value="ECO:0007669"/>
    <property type="project" value="InterPro"/>
</dbReference>
<evidence type="ECO:0000256" key="2">
    <source>
        <dbReference type="ARBA" id="ARBA00022692"/>
    </source>
</evidence>
<evidence type="ECO:0000256" key="3">
    <source>
        <dbReference type="ARBA" id="ARBA00022989"/>
    </source>
</evidence>
<comment type="caution">
    <text evidence="7">The sequence shown here is derived from an EMBL/GenBank/DDBJ whole genome shotgun (WGS) entry which is preliminary data.</text>
</comment>
<feature type="transmembrane region" description="Helical" evidence="6">
    <location>
        <begin position="256"/>
        <end position="275"/>
    </location>
</feature>
<dbReference type="AlphaFoldDB" id="A0A812CSS2"/>
<feature type="transmembrane region" description="Helical" evidence="6">
    <location>
        <begin position="362"/>
        <end position="379"/>
    </location>
</feature>
<dbReference type="EMBL" id="CAHIKZ030002108">
    <property type="protein sequence ID" value="CAE1281266.1"/>
    <property type="molecule type" value="Genomic_DNA"/>
</dbReference>
<feature type="transmembrane region" description="Helical" evidence="6">
    <location>
        <begin position="335"/>
        <end position="356"/>
    </location>
</feature>
<dbReference type="OrthoDB" id="6120369at2759"/>
<dbReference type="PANTHER" id="PTHR21421">
    <property type="entry name" value="GUSTATORY RECEPTOR"/>
    <property type="match status" value="1"/>
</dbReference>
<protein>
    <recommendedName>
        <fullName evidence="9">Gustatory receptor</fullName>
    </recommendedName>
</protein>
<dbReference type="Proteomes" id="UP000597762">
    <property type="component" value="Unassembled WGS sequence"/>
</dbReference>
<evidence type="ECO:0000256" key="5">
    <source>
        <dbReference type="ARBA" id="ARBA00023170"/>
    </source>
</evidence>
<accession>A0A812CSS2</accession>
<keyword evidence="5" id="KW-0675">Receptor</keyword>
<evidence type="ECO:0000256" key="1">
    <source>
        <dbReference type="ARBA" id="ARBA00004141"/>
    </source>
</evidence>
<dbReference type="GO" id="GO:0016020">
    <property type="term" value="C:membrane"/>
    <property type="evidence" value="ECO:0007669"/>
    <property type="project" value="UniProtKB-SubCell"/>
</dbReference>
<evidence type="ECO:0000256" key="6">
    <source>
        <dbReference type="SAM" id="Phobius"/>
    </source>
</evidence>
<organism evidence="7 8">
    <name type="scientific">Acanthosepion pharaonis</name>
    <name type="common">Pharaoh cuttlefish</name>
    <name type="synonym">Sepia pharaonis</name>
    <dbReference type="NCBI Taxonomy" id="158019"/>
    <lineage>
        <taxon>Eukaryota</taxon>
        <taxon>Metazoa</taxon>
        <taxon>Spiralia</taxon>
        <taxon>Lophotrochozoa</taxon>
        <taxon>Mollusca</taxon>
        <taxon>Cephalopoda</taxon>
        <taxon>Coleoidea</taxon>
        <taxon>Decapodiformes</taxon>
        <taxon>Sepiida</taxon>
        <taxon>Sepiina</taxon>
        <taxon>Sepiidae</taxon>
        <taxon>Acanthosepion</taxon>
    </lineage>
</organism>
<feature type="transmembrane region" description="Helical" evidence="6">
    <location>
        <begin position="75"/>
        <end position="97"/>
    </location>
</feature>
<sequence>MTTNVDQDGLLDALTPVLWLTFFSGNSLRLPKEHPRKLVQSLMVTIDCSVCLLLVIYAIQLKHIFKIPETNSCKFLIGLCFQLFYSCVALRSCIGLWRKSTSGLAFTRLLESYNLKSDRKLISKLKRSNSCLLIASVALLGVTISLLATFFLTLVIPKDSILVKVLMLTHHGSDTFVFEVFGFSLLSFSIGCGHLSQLWLLLFFSRLICYEFTTIRRRVRHSNAHELAREIESIRREYEEVVHLVEAVEDLLSFNLLFLFSAMVPTTCIFLYALIQQGVEEVDLGVIGVMAFTAVTECVLIVSLGIRINKKAHELKEDLYNVDMTNMSSDVISKLSIFLTRLTASPIGISVAGLFIIDNSTILMLAGTLLTYVVVVIQTKPTSNKFRLPVPERNCTFI</sequence>
<dbReference type="GO" id="GO:0051606">
    <property type="term" value="P:detection of stimulus"/>
    <property type="evidence" value="ECO:0007669"/>
    <property type="project" value="UniProtKB-ARBA"/>
</dbReference>
<name>A0A812CSS2_ACAPH</name>
<feature type="transmembrane region" description="Helical" evidence="6">
    <location>
        <begin position="287"/>
        <end position="306"/>
    </location>
</feature>
<keyword evidence="4 6" id="KW-0472">Membrane</keyword>
<evidence type="ECO:0000256" key="4">
    <source>
        <dbReference type="ARBA" id="ARBA00023136"/>
    </source>
</evidence>
<keyword evidence="2 6" id="KW-0812">Transmembrane</keyword>
<keyword evidence="3 6" id="KW-1133">Transmembrane helix</keyword>
<dbReference type="GO" id="GO:0038023">
    <property type="term" value="F:signaling receptor activity"/>
    <property type="evidence" value="ECO:0007669"/>
    <property type="project" value="UniProtKB-ARBA"/>
</dbReference>
<feature type="transmembrane region" description="Helical" evidence="6">
    <location>
        <begin position="131"/>
        <end position="156"/>
    </location>
</feature>
<proteinExistence type="predicted"/>
<feature type="transmembrane region" description="Helical" evidence="6">
    <location>
        <begin position="38"/>
        <end position="59"/>
    </location>
</feature>
<dbReference type="Pfam" id="PF08395">
    <property type="entry name" value="7tm_7"/>
    <property type="match status" value="1"/>
</dbReference>
<evidence type="ECO:0008006" key="9">
    <source>
        <dbReference type="Google" id="ProtNLM"/>
    </source>
</evidence>
<gene>
    <name evidence="7" type="ORF">SPHA_42787</name>
</gene>
<evidence type="ECO:0000313" key="8">
    <source>
        <dbReference type="Proteomes" id="UP000597762"/>
    </source>
</evidence>
<keyword evidence="8" id="KW-1185">Reference proteome</keyword>
<evidence type="ECO:0000313" key="7">
    <source>
        <dbReference type="EMBL" id="CAE1281266.1"/>
    </source>
</evidence>
<dbReference type="InterPro" id="IPR013604">
    <property type="entry name" value="7TM_chemorcpt"/>
</dbReference>
<comment type="subcellular location">
    <subcellularLocation>
        <location evidence="1">Membrane</location>
        <topology evidence="1">Multi-pass membrane protein</topology>
    </subcellularLocation>
</comment>